<reference evidence="6 7" key="1">
    <citation type="submission" date="2018-01" db="EMBL/GenBank/DDBJ databases">
        <title>Draft genome of the strawberry crown rot pathogen Phytophthora cactorum.</title>
        <authorList>
            <person name="Armitage A.D."/>
            <person name="Lysoe E."/>
            <person name="Nellist C.F."/>
            <person name="Harrison R.J."/>
            <person name="Brurberg M.B."/>
        </authorList>
    </citation>
    <scope>NUCLEOTIDE SEQUENCE [LARGE SCALE GENOMIC DNA]</scope>
    <source>
        <strain evidence="6 7">10300</strain>
    </source>
</reference>
<dbReference type="Proteomes" id="UP000697107">
    <property type="component" value="Unassembled WGS sequence"/>
</dbReference>
<dbReference type="EMBL" id="RCMK01000048">
    <property type="protein sequence ID" value="KAG2951704.1"/>
    <property type="molecule type" value="Genomic_DNA"/>
</dbReference>
<dbReference type="EMBL" id="RCMG01000055">
    <property type="protein sequence ID" value="KAG2865603.1"/>
    <property type="molecule type" value="Genomic_DNA"/>
</dbReference>
<dbReference type="OrthoDB" id="117013at2759"/>
<proteinExistence type="predicted"/>
<dbReference type="EMBL" id="MJFZ01001318">
    <property type="protein sequence ID" value="RAW22423.1"/>
    <property type="molecule type" value="Genomic_DNA"/>
</dbReference>
<sequence length="86" mass="9457">MIVFADDADFICRDPAIVAKIEADAPAILARWSLVMNTSKTEHTTVVGPYTPQRIALTALKKKPGETLANLTLSWGTWKTSPDERT</sequence>
<evidence type="ECO:0000313" key="3">
    <source>
        <dbReference type="EMBL" id="KAG2951704.1"/>
    </source>
</evidence>
<evidence type="ECO:0000313" key="6">
    <source>
        <dbReference type="EMBL" id="RAW22423.1"/>
    </source>
</evidence>
<evidence type="ECO:0000313" key="7">
    <source>
        <dbReference type="Proteomes" id="UP000251314"/>
    </source>
</evidence>
<dbReference type="EMBL" id="RCMI01000032">
    <property type="protein sequence ID" value="KAG2940899.1"/>
    <property type="molecule type" value="Genomic_DNA"/>
</dbReference>
<protein>
    <submittedName>
        <fullName evidence="6">Uncharacterized protein</fullName>
    </submittedName>
</protein>
<dbReference type="EMBL" id="RCMV01001681">
    <property type="protein sequence ID" value="KAG3207635.1"/>
    <property type="molecule type" value="Genomic_DNA"/>
</dbReference>
<gene>
    <name evidence="6" type="ORF">PC110_g21132</name>
    <name evidence="1" type="ORF">PC113_g3597</name>
    <name evidence="2" type="ORF">PC115_g2298</name>
    <name evidence="3" type="ORF">PC117_g3420</name>
    <name evidence="4" type="ORF">PC118_g2237</name>
    <name evidence="5" type="ORF">PC129_g21327</name>
</gene>
<dbReference type="Proteomes" id="UP000760860">
    <property type="component" value="Unassembled WGS sequence"/>
</dbReference>
<dbReference type="Proteomes" id="UP000251314">
    <property type="component" value="Unassembled WGS sequence"/>
</dbReference>
<dbReference type="AlphaFoldDB" id="A0A329RCR2"/>
<evidence type="ECO:0000313" key="2">
    <source>
        <dbReference type="EMBL" id="KAG2940899.1"/>
    </source>
</evidence>
<evidence type="ECO:0000313" key="5">
    <source>
        <dbReference type="EMBL" id="KAG3207635.1"/>
    </source>
</evidence>
<keyword evidence="7" id="KW-1185">Reference proteome</keyword>
<dbReference type="VEuPathDB" id="FungiDB:PC110_g21132"/>
<dbReference type="Proteomes" id="UP000774804">
    <property type="component" value="Unassembled WGS sequence"/>
</dbReference>
<name>A0A329RCR2_9STRA</name>
<accession>A0A329RCR2</accession>
<dbReference type="Proteomes" id="UP000735874">
    <property type="component" value="Unassembled WGS sequence"/>
</dbReference>
<organism evidence="6 7">
    <name type="scientific">Phytophthora cactorum</name>
    <dbReference type="NCBI Taxonomy" id="29920"/>
    <lineage>
        <taxon>Eukaryota</taxon>
        <taxon>Sar</taxon>
        <taxon>Stramenopiles</taxon>
        <taxon>Oomycota</taxon>
        <taxon>Peronosporomycetes</taxon>
        <taxon>Peronosporales</taxon>
        <taxon>Peronosporaceae</taxon>
        <taxon>Phytophthora</taxon>
    </lineage>
</organism>
<evidence type="ECO:0000313" key="1">
    <source>
        <dbReference type="EMBL" id="KAG2865603.1"/>
    </source>
</evidence>
<dbReference type="Proteomes" id="UP000736787">
    <property type="component" value="Unassembled WGS sequence"/>
</dbReference>
<dbReference type="EMBL" id="RCML01000031">
    <property type="protein sequence ID" value="KAG2996942.1"/>
    <property type="molecule type" value="Genomic_DNA"/>
</dbReference>
<reference evidence="1" key="2">
    <citation type="submission" date="2018-10" db="EMBL/GenBank/DDBJ databases">
        <title>Effector identification in a new, highly contiguous assembly of the strawberry crown rot pathogen Phytophthora cactorum.</title>
        <authorList>
            <person name="Armitage A.D."/>
            <person name="Nellist C.F."/>
            <person name="Bates H."/>
            <person name="Vickerstaff R.J."/>
            <person name="Harrison R.J."/>
        </authorList>
    </citation>
    <scope>NUCLEOTIDE SEQUENCE</scope>
    <source>
        <strain evidence="1">15-7</strain>
        <strain evidence="2">4032</strain>
        <strain evidence="3">4040</strain>
        <strain evidence="4">P415</strain>
        <strain evidence="5">P421</strain>
    </source>
</reference>
<comment type="caution">
    <text evidence="6">The sequence shown here is derived from an EMBL/GenBank/DDBJ whole genome shotgun (WGS) entry which is preliminary data.</text>
</comment>
<evidence type="ECO:0000313" key="4">
    <source>
        <dbReference type="EMBL" id="KAG2996942.1"/>
    </source>
</evidence>